<proteinExistence type="predicted"/>
<dbReference type="Gene3D" id="2.30.31.10">
    <property type="entry name" value="Transcriptional Coactivator Pc4, Chain A"/>
    <property type="match status" value="2"/>
</dbReference>
<reference evidence="3" key="1">
    <citation type="submission" date="2017-09" db="EMBL/GenBank/DDBJ databases">
        <title>Depth-based differentiation of microbial function through sediment-hosted aquifers and enrichment of novel symbionts in the deep terrestrial subsurface.</title>
        <authorList>
            <person name="Probst A.J."/>
            <person name="Ladd B."/>
            <person name="Jarett J.K."/>
            <person name="Geller-Mcgrath D.E."/>
            <person name="Sieber C.M.K."/>
            <person name="Emerson J.B."/>
            <person name="Anantharaman K."/>
            <person name="Thomas B.C."/>
            <person name="Malmstrom R."/>
            <person name="Stieglmeier M."/>
            <person name="Klingl A."/>
            <person name="Woyke T."/>
            <person name="Ryan C.M."/>
            <person name="Banfield J.F."/>
        </authorList>
    </citation>
    <scope>NUCLEOTIDE SEQUENCE [LARGE SCALE GENOMIC DNA]</scope>
</reference>
<dbReference type="EMBL" id="PFMR01000115">
    <property type="protein sequence ID" value="PIZ17463.1"/>
    <property type="molecule type" value="Genomic_DNA"/>
</dbReference>
<evidence type="ECO:0000313" key="2">
    <source>
        <dbReference type="EMBL" id="PIZ17463.1"/>
    </source>
</evidence>
<comment type="caution">
    <text evidence="2">The sequence shown here is derived from an EMBL/GenBank/DDBJ whole genome shotgun (WGS) entry which is preliminary data.</text>
</comment>
<sequence>MDIVGKVELNDSSQCVFYVEEFKGKRFGSIRKFVESEAYSGPTKSGVVLSTDGIDELVVLLSGLLKQTGKMEDKEVGRVQVQDGKFIAVNITTYKEEQGLDIREYVDTEDYSGPTKKGVRLPVEAIKDSVGYLKTMKEKLVKA</sequence>
<dbReference type="SUPFAM" id="SSF54447">
    <property type="entry name" value="ssDNA-binding transcriptional regulator domain"/>
    <property type="match status" value="1"/>
</dbReference>
<dbReference type="AlphaFoldDB" id="A0A2M7SDT8"/>
<protein>
    <recommendedName>
        <fullName evidence="1">Transcriptional coactivator p15 (PC4) C-terminal domain-containing protein</fullName>
    </recommendedName>
</protein>
<name>A0A2M7SDT8_9BACT</name>
<dbReference type="Pfam" id="PF02229">
    <property type="entry name" value="PC4"/>
    <property type="match status" value="1"/>
</dbReference>
<organism evidence="2 3">
    <name type="scientific">Candidatus Desantisbacteria bacterium CG_4_10_14_0_8_um_filter_48_22</name>
    <dbReference type="NCBI Taxonomy" id="1974543"/>
    <lineage>
        <taxon>Bacteria</taxon>
        <taxon>Candidatus Desantisiibacteriota</taxon>
    </lineage>
</organism>
<dbReference type="InterPro" id="IPR009044">
    <property type="entry name" value="ssDNA-bd_transcriptional_reg"/>
</dbReference>
<feature type="domain" description="Transcriptional coactivator p15 (PC4) C-terminal" evidence="1">
    <location>
        <begin position="84"/>
        <end position="127"/>
    </location>
</feature>
<dbReference type="InterPro" id="IPR003173">
    <property type="entry name" value="PC4_C"/>
</dbReference>
<evidence type="ECO:0000313" key="3">
    <source>
        <dbReference type="Proteomes" id="UP000229307"/>
    </source>
</evidence>
<accession>A0A2M7SDT8</accession>
<dbReference type="GO" id="GO:0003677">
    <property type="term" value="F:DNA binding"/>
    <property type="evidence" value="ECO:0007669"/>
    <property type="project" value="InterPro"/>
</dbReference>
<dbReference type="Proteomes" id="UP000229307">
    <property type="component" value="Unassembled WGS sequence"/>
</dbReference>
<dbReference type="GO" id="GO:0006355">
    <property type="term" value="P:regulation of DNA-templated transcription"/>
    <property type="evidence" value="ECO:0007669"/>
    <property type="project" value="InterPro"/>
</dbReference>
<gene>
    <name evidence="2" type="ORF">COY52_04515</name>
</gene>
<evidence type="ECO:0000259" key="1">
    <source>
        <dbReference type="Pfam" id="PF02229"/>
    </source>
</evidence>